<dbReference type="GO" id="GO:0017004">
    <property type="term" value="P:cytochrome complex assembly"/>
    <property type="evidence" value="ECO:0007669"/>
    <property type="project" value="UniProtKB-KW"/>
</dbReference>
<feature type="domain" description="Cytochrome c assembly protein" evidence="8">
    <location>
        <begin position="411"/>
        <end position="607"/>
    </location>
</feature>
<keyword evidence="4 6" id="KW-1133">Transmembrane helix</keyword>
<keyword evidence="5 6" id="KW-0472">Membrane</keyword>
<dbReference type="PANTHER" id="PTHR30071">
    <property type="entry name" value="HEME EXPORTER PROTEIN C"/>
    <property type="match status" value="1"/>
</dbReference>
<dbReference type="RefSeq" id="WP_013925307.1">
    <property type="nucleotide sequence ID" value="NC_015702.1"/>
</dbReference>
<dbReference type="Pfam" id="PF01578">
    <property type="entry name" value="Cytochrom_C_asm"/>
    <property type="match status" value="1"/>
</dbReference>
<feature type="signal peptide" evidence="7">
    <location>
        <begin position="1"/>
        <end position="21"/>
    </location>
</feature>
<comment type="subcellular location">
    <subcellularLocation>
        <location evidence="1">Membrane</location>
        <topology evidence="1">Multi-pass membrane protein</topology>
    </subcellularLocation>
</comment>
<keyword evidence="10" id="KW-1185">Reference proteome</keyword>
<evidence type="ECO:0000256" key="6">
    <source>
        <dbReference type="SAM" id="Phobius"/>
    </source>
</evidence>
<feature type="transmembrane region" description="Helical" evidence="6">
    <location>
        <begin position="386"/>
        <end position="406"/>
    </location>
</feature>
<dbReference type="EMBL" id="FR872580">
    <property type="protein sequence ID" value="CCB86961.1"/>
    <property type="molecule type" value="Genomic_DNA"/>
</dbReference>
<evidence type="ECO:0000313" key="10">
    <source>
        <dbReference type="Proteomes" id="UP000000495"/>
    </source>
</evidence>
<sequence length="653" mass="74570">MKLQFVKYLLLFICMTTHIGATNINQFDFQELPVLYQGRFRPVKAYTILSQLDLFHKSPKEEMLWNLFVSGHSSFDKQSLFKIDSSAFKTALGLSSKTTLFNYEEINQALFQRAETNLAVMRHLIPKIYRDAQSNNKSTSIELTSLSQGLWVKQQGKNILVMSAPKQAPWQHLTEGLILNAGESIDPQIADEALDLFKRLDRYAKFGQERQSLAPIIQTLQNNHLTSQEITLFLEEKFPLLNRVLESGNEFQMLPLKTPKGTWVSLTALGLQVFDSKTGLLKPIPNFTLYSDSIFKNIQEAYLTNDLQKLANGLGEGYSSIENTIYRKGSDKQLSYPSLQHLRAESFYYSFPLLEWTVFFYASSIFCFFLAYFLKNTRVTKIALGGTILGLICHTSLLALRCYILQRPPVSNMFETVLYVPWIAVLSSFFFYQFFRNYVMMVGSCLVAIPLLVLLSTTRMNIGLENVQAVLDSQYWLIIHVLMIVGSYSFFLLCGILGHLSLYAYSFQFTNRDWAKKLEPLILNSMYVGTALLIPGTLLGGVWAAESWGRFWDWDPKESWAFISSCVYIFWIHLHRFNHIGGFGLAFGSIVGMQSIIFTWYGVNYILGTGLHSYGFGSGGNFYYFLFVVIDFCVLGAAALRYMQLKSRTLKSF</sequence>
<name>F8L142_PARAV</name>
<reference evidence="9 10" key="2">
    <citation type="journal article" date="2011" name="Mol. Biol. Evol.">
        <title>Unity in variety--the pan-genome of the Chlamydiae.</title>
        <authorList>
            <person name="Collingro A."/>
            <person name="Tischler P."/>
            <person name="Weinmaier T."/>
            <person name="Penz T."/>
            <person name="Heinz E."/>
            <person name="Brunham R.C."/>
            <person name="Read T.D."/>
            <person name="Bavoil P.M."/>
            <person name="Sachse K."/>
            <person name="Kahane S."/>
            <person name="Friedman M.G."/>
            <person name="Rattei T."/>
            <person name="Myers G.S."/>
            <person name="Horn M."/>
        </authorList>
    </citation>
    <scope>NUCLEOTIDE SEQUENCE [LARGE SCALE GENOMIC DNA]</scope>
    <source>
        <strain evidence="10">UV7</strain>
    </source>
</reference>
<dbReference type="STRING" id="765952.PUV_20110"/>
<dbReference type="Proteomes" id="UP000000495">
    <property type="component" value="Chromosome"/>
</dbReference>
<feature type="chain" id="PRO_5003374065" description="Cytochrome c assembly protein domain-containing protein" evidence="7">
    <location>
        <begin position="22"/>
        <end position="653"/>
    </location>
</feature>
<feature type="transmembrane region" description="Helical" evidence="6">
    <location>
        <begin position="557"/>
        <end position="574"/>
    </location>
</feature>
<evidence type="ECO:0000256" key="5">
    <source>
        <dbReference type="ARBA" id="ARBA00023136"/>
    </source>
</evidence>
<dbReference type="eggNOG" id="COG0755">
    <property type="taxonomic scope" value="Bacteria"/>
</dbReference>
<feature type="transmembrane region" description="Helical" evidence="6">
    <location>
        <begin position="622"/>
        <end position="643"/>
    </location>
</feature>
<feature type="transmembrane region" description="Helical" evidence="6">
    <location>
        <begin position="475"/>
        <end position="500"/>
    </location>
</feature>
<feature type="transmembrane region" description="Helical" evidence="6">
    <location>
        <begin position="521"/>
        <end position="545"/>
    </location>
</feature>
<evidence type="ECO:0000256" key="3">
    <source>
        <dbReference type="ARBA" id="ARBA00022748"/>
    </source>
</evidence>
<dbReference type="GO" id="GO:0020037">
    <property type="term" value="F:heme binding"/>
    <property type="evidence" value="ECO:0007669"/>
    <property type="project" value="InterPro"/>
</dbReference>
<dbReference type="PANTHER" id="PTHR30071:SF1">
    <property type="entry name" value="CYTOCHROME B_B6 PROTEIN-RELATED"/>
    <property type="match status" value="1"/>
</dbReference>
<keyword evidence="2 6" id="KW-0812">Transmembrane</keyword>
<evidence type="ECO:0000256" key="1">
    <source>
        <dbReference type="ARBA" id="ARBA00004141"/>
    </source>
</evidence>
<feature type="transmembrane region" description="Helical" evidence="6">
    <location>
        <begin position="438"/>
        <end position="455"/>
    </location>
</feature>
<evidence type="ECO:0000256" key="7">
    <source>
        <dbReference type="SAM" id="SignalP"/>
    </source>
</evidence>
<evidence type="ECO:0000259" key="8">
    <source>
        <dbReference type="Pfam" id="PF01578"/>
    </source>
</evidence>
<gene>
    <name evidence="9" type="ordered locus">PUV_20110</name>
</gene>
<keyword evidence="3" id="KW-0201">Cytochrome c-type biogenesis</keyword>
<dbReference type="KEGG" id="puv:PUV_20110"/>
<dbReference type="AlphaFoldDB" id="F8L142"/>
<dbReference type="InterPro" id="IPR002541">
    <property type="entry name" value="Cyt_c_assembly"/>
</dbReference>
<protein>
    <recommendedName>
        <fullName evidence="8">Cytochrome c assembly protein domain-containing protein</fullName>
    </recommendedName>
</protein>
<proteinExistence type="predicted"/>
<reference key="1">
    <citation type="journal article" date="2011" name="Mol. Biol. Evol.">
        <title>Unity in variety -- the pan-genome of the Chlamydiae.</title>
        <authorList>
            <person name="Collingro A."/>
            <person name="Tischler P."/>
            <person name="Weinmaier T."/>
            <person name="Penz T."/>
            <person name="Heinz E."/>
            <person name="Brunham R.C."/>
            <person name="Read T.D."/>
            <person name="Bavoil P.M."/>
            <person name="Sachse K."/>
            <person name="Kahane S."/>
            <person name="Friedman M.G."/>
            <person name="Rattei T."/>
            <person name="Myers G.S.A."/>
            <person name="Horn M."/>
        </authorList>
    </citation>
    <scope>NUCLEOTIDE SEQUENCE</scope>
    <source>
        <strain>UV7</strain>
    </source>
</reference>
<dbReference type="InterPro" id="IPR045062">
    <property type="entry name" value="Cyt_c_biogenesis_CcsA/CcmC"/>
</dbReference>
<evidence type="ECO:0000256" key="2">
    <source>
        <dbReference type="ARBA" id="ARBA00022692"/>
    </source>
</evidence>
<accession>F8L142</accession>
<feature type="transmembrane region" description="Helical" evidence="6">
    <location>
        <begin position="412"/>
        <end position="431"/>
    </location>
</feature>
<evidence type="ECO:0000313" key="9">
    <source>
        <dbReference type="EMBL" id="CCB86961.1"/>
    </source>
</evidence>
<dbReference type="HOGENOM" id="CLU_029187_0_0_0"/>
<evidence type="ECO:0000256" key="4">
    <source>
        <dbReference type="ARBA" id="ARBA00022989"/>
    </source>
</evidence>
<feature type="transmembrane region" description="Helical" evidence="6">
    <location>
        <begin position="581"/>
        <end position="602"/>
    </location>
</feature>
<feature type="transmembrane region" description="Helical" evidence="6">
    <location>
        <begin position="353"/>
        <end position="374"/>
    </location>
</feature>
<keyword evidence="7" id="KW-0732">Signal</keyword>
<dbReference type="OrthoDB" id="9814290at2"/>
<organism evidence="9 10">
    <name type="scientific">Parachlamydia acanthamoebae (strain UV7)</name>
    <dbReference type="NCBI Taxonomy" id="765952"/>
    <lineage>
        <taxon>Bacteria</taxon>
        <taxon>Pseudomonadati</taxon>
        <taxon>Chlamydiota</taxon>
        <taxon>Chlamydiia</taxon>
        <taxon>Parachlamydiales</taxon>
        <taxon>Parachlamydiaceae</taxon>
        <taxon>Parachlamydia</taxon>
    </lineage>
</organism>
<dbReference type="GO" id="GO:0005886">
    <property type="term" value="C:plasma membrane"/>
    <property type="evidence" value="ECO:0007669"/>
    <property type="project" value="TreeGrafter"/>
</dbReference>